<dbReference type="Proteomes" id="UP000217210">
    <property type="component" value="Chromosome"/>
</dbReference>
<evidence type="ECO:0000313" key="3">
    <source>
        <dbReference type="Proteomes" id="UP000217210"/>
    </source>
</evidence>
<dbReference type="SUPFAM" id="SSF53448">
    <property type="entry name" value="Nucleotide-diphospho-sugar transferases"/>
    <property type="match status" value="1"/>
</dbReference>
<keyword evidence="1" id="KW-0812">Transmembrane</keyword>
<dbReference type="PANTHER" id="PTHR43685:SF3">
    <property type="entry name" value="SLR2126 PROTEIN"/>
    <property type="match status" value="1"/>
</dbReference>
<feature type="transmembrane region" description="Helical" evidence="1">
    <location>
        <begin position="767"/>
        <end position="791"/>
    </location>
</feature>
<reference evidence="2 3" key="1">
    <citation type="submission" date="2016-07" db="EMBL/GenBank/DDBJ databases">
        <title>High microdiversification within the ubiquitous acI lineage of Actinobacteria.</title>
        <authorList>
            <person name="Neuenschwander S.M."/>
            <person name="Salcher M."/>
            <person name="Ghai R."/>
            <person name="Pernthaler J."/>
        </authorList>
    </citation>
    <scope>NUCLEOTIDE SEQUENCE [LARGE SCALE GENOMIC DNA]</scope>
    <source>
        <strain evidence="2">MMS-IIB-91</strain>
    </source>
</reference>
<keyword evidence="1" id="KW-1133">Transmembrane helix</keyword>
<feature type="transmembrane region" description="Helical" evidence="1">
    <location>
        <begin position="1007"/>
        <end position="1026"/>
    </location>
</feature>
<dbReference type="KEGG" id="nab:B1sIIB91_01080"/>
<proteinExistence type="predicted"/>
<dbReference type="InterPro" id="IPR050834">
    <property type="entry name" value="Glycosyltransf_2"/>
</dbReference>
<keyword evidence="2" id="KW-0808">Transferase</keyword>
<dbReference type="RefSeq" id="WP_095687802.1">
    <property type="nucleotide sequence ID" value="NZ_CP016779.1"/>
</dbReference>
<dbReference type="Gene3D" id="3.90.550.10">
    <property type="entry name" value="Spore Coat Polysaccharide Biosynthesis Protein SpsA, Chain A"/>
    <property type="match status" value="1"/>
</dbReference>
<dbReference type="EMBL" id="CP016779">
    <property type="protein sequence ID" value="ASY23526.1"/>
    <property type="molecule type" value="Genomic_DNA"/>
</dbReference>
<feature type="transmembrane region" description="Helical" evidence="1">
    <location>
        <begin position="571"/>
        <end position="604"/>
    </location>
</feature>
<dbReference type="Pfam" id="PF13641">
    <property type="entry name" value="Glyco_tranf_2_3"/>
    <property type="match status" value="1"/>
</dbReference>
<feature type="transmembrane region" description="Helical" evidence="1">
    <location>
        <begin position="487"/>
        <end position="505"/>
    </location>
</feature>
<dbReference type="InterPro" id="IPR029044">
    <property type="entry name" value="Nucleotide-diphossugar_trans"/>
</dbReference>
<feature type="transmembrane region" description="Helical" evidence="1">
    <location>
        <begin position="707"/>
        <end position="724"/>
    </location>
</feature>
<dbReference type="AlphaFoldDB" id="A0A249L3G8"/>
<feature type="transmembrane region" description="Helical" evidence="1">
    <location>
        <begin position="517"/>
        <end position="535"/>
    </location>
</feature>
<sequence>MAEKQSTGGLAQVEDQYVSAILITHDGATWLSEVVAALSSQKHPVDQIIAVDTGSKDNSVKLLSNSGIEVIKKSRSTGFGAAVSAAVAKLPKGNLKDGEQEWLWILHDDCAPDRYALAKLLEAVVSRPQVGIAGPKILGWYDRKHILEVGISITENGSRWTGLEDREYDQGQHNDVATVLAVSTAGMLIKRSLFEELGGFDPSLELFRDDIDLGWRAHIAGHSVICVGEAIIYHAEASSSERRSIDVKDAILHRPLLLDRRNAAFVLLANSSWWILPWVAIQLLVTSLGRSFIYLLAKLPGYAADEIAAIGLLIFKPADLIKSRRYRKRNRVLTPRVIKPFIPPRGAQVRAIIERVASSILNAFKPGKVDQPIKRVKSYSEIGVIDESFDEIDSFTTQRFSKIKALVKQPLLFGVLITLTISIFYSRNRFGSLSGGALAVAPDSAMQLISSYVDSWHLVGLGSSNQAPVWQPIIGILSLITTGNPQIFLALLMFLTPLILFILAYRAARSYALTNYSSVFVAFLYAFSPVVLASINQGRLGTIAVAIFLPVLLQLLIKSKLVEDLTWRRTYLVALVAGLASAFSELFLLGWVFIHFIFILNYYLSSTNWRTYKWKEILDNLNNNEIKKRFTILITPFLMNLPISLSLVTNPITSLREPGLSIASGDQLSVLMFNPGGLTSPPLIIFAPFLIYLLVSLASIDQRKPAVISLLTLLFAITLSSYYIEGNSSESQRVWSGPLIVFAQLLLLLSVFAVGERLIPQLRRSNFGFRHIASVLTTVITIYSIIAVTLWTTTVGANSLVKTDQEQVVPAFISDLANTNEKPKTLVIRKNKEQLQYFITRGGDLQLGNADIAIKTPEQVHKVIVELVNGVGSTSSQVLGFYGIQYIFMKDPADAGLLRTIDGIGGFTRSSATKDGVVWKVNNALARVTYQSDLGKYITLNSTDRASTAYVPGPGVVFLAEQFDKSWQLLLNGKLIKLEQNQFGVPVFKIPEAGDISLIHNGVSRRAWISLQLIIILTVIVLVLPAGRKRREVPLEELV</sequence>
<dbReference type="GO" id="GO:0016740">
    <property type="term" value="F:transferase activity"/>
    <property type="evidence" value="ECO:0007669"/>
    <property type="project" value="UniProtKB-KW"/>
</dbReference>
<name>A0A249L3G8_9ACTN</name>
<feature type="transmembrane region" description="Helical" evidence="1">
    <location>
        <begin position="736"/>
        <end position="755"/>
    </location>
</feature>
<keyword evidence="1" id="KW-0472">Membrane</keyword>
<dbReference type="OrthoDB" id="3734530at2"/>
<evidence type="ECO:0000313" key="2">
    <source>
        <dbReference type="EMBL" id="ASY23526.1"/>
    </source>
</evidence>
<feature type="transmembrane region" description="Helical" evidence="1">
    <location>
        <begin position="405"/>
        <end position="425"/>
    </location>
</feature>
<feature type="transmembrane region" description="Helical" evidence="1">
    <location>
        <begin position="541"/>
        <end position="559"/>
    </location>
</feature>
<feature type="transmembrane region" description="Helical" evidence="1">
    <location>
        <begin position="682"/>
        <end position="700"/>
    </location>
</feature>
<dbReference type="PANTHER" id="PTHR43685">
    <property type="entry name" value="GLYCOSYLTRANSFERASE"/>
    <property type="match status" value="1"/>
</dbReference>
<keyword evidence="3" id="KW-1185">Reference proteome</keyword>
<protein>
    <submittedName>
        <fullName evidence="2">Glycosyltransferase</fullName>
    </submittedName>
</protein>
<accession>A0A249L3G8</accession>
<gene>
    <name evidence="2" type="ORF">B1sIIB91_01080</name>
</gene>
<evidence type="ECO:0000256" key="1">
    <source>
        <dbReference type="SAM" id="Phobius"/>
    </source>
</evidence>
<organism evidence="2 3">
    <name type="scientific">Candidatus Nanopelagicus abundans</name>
    <dbReference type="NCBI Taxonomy" id="1884916"/>
    <lineage>
        <taxon>Bacteria</taxon>
        <taxon>Bacillati</taxon>
        <taxon>Actinomycetota</taxon>
        <taxon>Actinomycetes</taxon>
        <taxon>Candidatus Nanopelagicales</taxon>
        <taxon>Candidatus Nanopelagicaceae</taxon>
        <taxon>Candidatus Nanopelagicus</taxon>
    </lineage>
</organism>